<organism evidence="4 5">
    <name type="scientific">Platanthera guangdongensis</name>
    <dbReference type="NCBI Taxonomy" id="2320717"/>
    <lineage>
        <taxon>Eukaryota</taxon>
        <taxon>Viridiplantae</taxon>
        <taxon>Streptophyta</taxon>
        <taxon>Embryophyta</taxon>
        <taxon>Tracheophyta</taxon>
        <taxon>Spermatophyta</taxon>
        <taxon>Magnoliopsida</taxon>
        <taxon>Liliopsida</taxon>
        <taxon>Asparagales</taxon>
        <taxon>Orchidaceae</taxon>
        <taxon>Orchidoideae</taxon>
        <taxon>Orchideae</taxon>
        <taxon>Orchidinae</taxon>
        <taxon>Platanthera</taxon>
    </lineage>
</organism>
<dbReference type="Proteomes" id="UP001412067">
    <property type="component" value="Unassembled WGS sequence"/>
</dbReference>
<feature type="region of interest" description="Disordered" evidence="2">
    <location>
        <begin position="1"/>
        <end position="41"/>
    </location>
</feature>
<feature type="compositionally biased region" description="Polar residues" evidence="2">
    <location>
        <begin position="786"/>
        <end position="797"/>
    </location>
</feature>
<evidence type="ECO:0000313" key="4">
    <source>
        <dbReference type="EMBL" id="KAK8950497.1"/>
    </source>
</evidence>
<feature type="region of interest" description="Disordered" evidence="2">
    <location>
        <begin position="152"/>
        <end position="171"/>
    </location>
</feature>
<evidence type="ECO:0000256" key="2">
    <source>
        <dbReference type="SAM" id="MobiDB-lite"/>
    </source>
</evidence>
<accession>A0ABR2LUB9</accession>
<feature type="domain" description="DUF7653" evidence="3">
    <location>
        <begin position="654"/>
        <end position="780"/>
    </location>
</feature>
<evidence type="ECO:0000256" key="1">
    <source>
        <dbReference type="SAM" id="Coils"/>
    </source>
</evidence>
<feature type="coiled-coil region" evidence="1">
    <location>
        <begin position="455"/>
        <end position="525"/>
    </location>
</feature>
<evidence type="ECO:0000313" key="5">
    <source>
        <dbReference type="Proteomes" id="UP001412067"/>
    </source>
</evidence>
<reference evidence="4 5" key="1">
    <citation type="journal article" date="2022" name="Nat. Plants">
        <title>Genomes of leafy and leafless Platanthera orchids illuminate the evolution of mycoheterotrophy.</title>
        <authorList>
            <person name="Li M.H."/>
            <person name="Liu K.W."/>
            <person name="Li Z."/>
            <person name="Lu H.C."/>
            <person name="Ye Q.L."/>
            <person name="Zhang D."/>
            <person name="Wang J.Y."/>
            <person name="Li Y.F."/>
            <person name="Zhong Z.M."/>
            <person name="Liu X."/>
            <person name="Yu X."/>
            <person name="Liu D.K."/>
            <person name="Tu X.D."/>
            <person name="Liu B."/>
            <person name="Hao Y."/>
            <person name="Liao X.Y."/>
            <person name="Jiang Y.T."/>
            <person name="Sun W.H."/>
            <person name="Chen J."/>
            <person name="Chen Y.Q."/>
            <person name="Ai Y."/>
            <person name="Zhai J.W."/>
            <person name="Wu S.S."/>
            <person name="Zhou Z."/>
            <person name="Hsiao Y.Y."/>
            <person name="Wu W.L."/>
            <person name="Chen Y.Y."/>
            <person name="Lin Y.F."/>
            <person name="Hsu J.L."/>
            <person name="Li C.Y."/>
            <person name="Wang Z.W."/>
            <person name="Zhao X."/>
            <person name="Zhong W.Y."/>
            <person name="Ma X.K."/>
            <person name="Ma L."/>
            <person name="Huang J."/>
            <person name="Chen G.Z."/>
            <person name="Huang M.Z."/>
            <person name="Huang L."/>
            <person name="Peng D.H."/>
            <person name="Luo Y.B."/>
            <person name="Zou S.Q."/>
            <person name="Chen S.P."/>
            <person name="Lan S."/>
            <person name="Tsai W.C."/>
            <person name="Van de Peer Y."/>
            <person name="Liu Z.J."/>
        </authorList>
    </citation>
    <scope>NUCLEOTIDE SEQUENCE [LARGE SCALE GENOMIC DNA]</scope>
    <source>
        <strain evidence="4">Lor288</strain>
    </source>
</reference>
<feature type="compositionally biased region" description="Low complexity" evidence="2">
    <location>
        <begin position="1"/>
        <end position="22"/>
    </location>
</feature>
<feature type="region of interest" description="Disordered" evidence="2">
    <location>
        <begin position="786"/>
        <end position="805"/>
    </location>
</feature>
<protein>
    <recommendedName>
        <fullName evidence="3">DUF7653 domain-containing protein</fullName>
    </recommendedName>
</protein>
<evidence type="ECO:0000259" key="3">
    <source>
        <dbReference type="Pfam" id="PF24670"/>
    </source>
</evidence>
<dbReference type="InterPro" id="IPR056070">
    <property type="entry name" value="DUF7653"/>
</dbReference>
<feature type="coiled-coil region" evidence="1">
    <location>
        <begin position="845"/>
        <end position="872"/>
    </location>
</feature>
<dbReference type="Pfam" id="PF24670">
    <property type="entry name" value="DUF7653"/>
    <property type="match status" value="1"/>
</dbReference>
<dbReference type="PANTHER" id="PTHR47491:SF5">
    <property type="entry name" value="CAP-GLY DOMAIN LINKER"/>
    <property type="match status" value="1"/>
</dbReference>
<comment type="caution">
    <text evidence="4">The sequence shown here is derived from an EMBL/GenBank/DDBJ whole genome shotgun (WGS) entry which is preliminary data.</text>
</comment>
<dbReference type="EMBL" id="JBBWWR010000015">
    <property type="protein sequence ID" value="KAK8950497.1"/>
    <property type="molecule type" value="Genomic_DNA"/>
</dbReference>
<name>A0ABR2LUB9_9ASPA</name>
<sequence>MRKFFSFRSSSSSNGNDSFAPSDQNRSKKKVHSGETDVINTKTSNQEKFHIGFRTPEEYVLKPLNQNLKDVASSNAYLRRSLSFSSADVCRNLNDESFDSLSDQRRMTSCHDNDLRVSQYPLPYQSSFIPDRCARLERDNLLLNAIEMPSSPGSIGAHQQPSHFNSASNSPVLQKSLTTRSSLISSQSNVVDRYIDEEHEYMKAKHDSPQCPSEAGEGGIVEYNKIPIIGRPPRALCKASSSSPRYSIHNVRSHSFREIRDRGYGHSCSKWTSDDLKPTAQQKYLENNIESMSCAFRDKSSSSIRECGTRINTPAPDICEDSSDGNAAMHSAGTAQGCSYDLIPLNKKFDGLSYYESFGLQKKVPFSRRGHNELVDSKVHEHDTDEGLVEKLKELEERYCLPHEEKCESEKIRHCSLSSAALQHNISKVKEDRRYLATELSLQIRNRLAERSLANERLTQSKLELNTRTRRLEKEKNDLKLSLENELDKRTDEWSLKLSKLQAEEQRLRERVRELAEQNVSLQREISWFQGSELETRNSVVNIERQLNESIVSQDELKADKYNLHQALLELQVRCNRAEEQRDHHRSSFKERERENTDLQKLVGRLQKTCSEQDKTISGLRQSCSREIEKFFSEGDNDVVQLQTEKMRLAGVEQNLRRELESCRIEVESLRSENIKLLNRLQGTVNGYGFSSVRLNLELQPWVESLKMRSLSLLDDSSHLFGQLLDFNACKRYENFKDDASDADEYSVVELTLKFQNLTRAIGSFRRSLQILSTILDERSSIQASKCTTETDSSNHQKGQRSQDDMEMELKAEVILTKLLKEKVCSKEVENEQLHGDLALSIRRCDFLQTDIHRLQEEVSCLNHKKMDMEIEMVKKDENALMLQQDLQERTKELTATRSLLANVSMERDCMWEEMKHLRENNMLTDCEIKSLHKKIEMLDEDILYKEGQISILKDSLTNKAFDICSPNSTKQFNVQ</sequence>
<keyword evidence="5" id="KW-1185">Reference proteome</keyword>
<gene>
    <name evidence="4" type="ORF">KSP40_PGU016777</name>
</gene>
<proteinExistence type="predicted"/>
<keyword evidence="1" id="KW-0175">Coiled coil</keyword>
<dbReference type="PANTHER" id="PTHR47491">
    <property type="entry name" value="CAP-GLY DOMAIN LINKER"/>
    <property type="match status" value="1"/>
</dbReference>
<feature type="coiled-coil region" evidence="1">
    <location>
        <begin position="653"/>
        <end position="680"/>
    </location>
</feature>